<sequence>MLSGRLFRTALLLTSGLLAVAQANTKQLTSNLNFQTEERAANTTSFGYKENGGSWVIDSGAGLTVKVNQGTCDITSMVWNKAELQISKKMTHINSGLGKVKTSIESLKDKTIQISCKATGLEHTYLFRPNENAIYMGTHHTKEMQLGELRFLARLDRKPLNKPMVPASNIDGMSAIEAHDVYADKKGVTASKFYSGIPFIDDQVHGVTGDAGGVFFIMSDYAYERSVGGPFFRDINNQCTEANELTFYMFSDHTRAEDYRYGFHGPYALVFTDGKQPAVSEVDFDFFQDLTLTGFIPEAERGSWTGTITDKNGVLSNSSIVVGFSNAEAQYWVKVKSTTEPFTSPKMVAGTYNATIYKNQLPVSSEAITIGGGSTTPAASPSTPPSTEAPASRRMESAQSAQTLTVTYEPVAKPIWRIGVWDGTPDGFLNADKIHTAHPSDSRMEPWKPLNFTIGTDKDSIFPMAMFRAVNDPITINFELTKEQIGMDRTLKLGIPLAQNNGRCSVTVNKFSAKTPLSAAVKTRGVTRGVTVGKYMFYDYAIPKTALVEGTNKVVLSIVSGNKDTLGKWLSASVVFDALELV</sequence>
<feature type="domain" description="Rhamnogalacturonase B N-terminal" evidence="3">
    <location>
        <begin position="46"/>
        <end position="294"/>
    </location>
</feature>
<dbReference type="Pfam" id="PF14686">
    <property type="entry name" value="fn3_3"/>
    <property type="match status" value="1"/>
</dbReference>
<feature type="compositionally biased region" description="Low complexity" evidence="1">
    <location>
        <begin position="375"/>
        <end position="390"/>
    </location>
</feature>
<dbReference type="FunFam" id="2.70.98.10:FF:000020">
    <property type="entry name" value="Rhamnogalacturonate lyase A"/>
    <property type="match status" value="1"/>
</dbReference>
<keyword evidence="7" id="KW-1185">Reference proteome</keyword>
<dbReference type="Gene3D" id="2.60.120.260">
    <property type="entry name" value="Galactose-binding domain-like"/>
    <property type="match status" value="1"/>
</dbReference>
<feature type="domain" description="Rhamnogalacturonan lyase" evidence="4">
    <location>
        <begin position="415"/>
        <end position="581"/>
    </location>
</feature>
<organism evidence="6 7">
    <name type="scientific">Phytophthora palmivora</name>
    <dbReference type="NCBI Taxonomy" id="4796"/>
    <lineage>
        <taxon>Eukaryota</taxon>
        <taxon>Sar</taxon>
        <taxon>Stramenopiles</taxon>
        <taxon>Oomycota</taxon>
        <taxon>Peronosporomycetes</taxon>
        <taxon>Peronosporales</taxon>
        <taxon>Peronosporaceae</taxon>
        <taxon>Phytophthora</taxon>
    </lineage>
</organism>
<evidence type="ECO:0000259" key="3">
    <source>
        <dbReference type="Pfam" id="PF09284"/>
    </source>
</evidence>
<evidence type="ECO:0000313" key="7">
    <source>
        <dbReference type="Proteomes" id="UP000237271"/>
    </source>
</evidence>
<gene>
    <name evidence="6" type="ORF">PHPALM_14940</name>
</gene>
<evidence type="ECO:0000256" key="1">
    <source>
        <dbReference type="SAM" id="MobiDB-lite"/>
    </source>
</evidence>
<dbReference type="AlphaFoldDB" id="A0A2P4XTG3"/>
<feature type="domain" description="Rhamnogalacturonan lyase" evidence="5">
    <location>
        <begin position="301"/>
        <end position="376"/>
    </location>
</feature>
<dbReference type="InterPro" id="IPR015364">
    <property type="entry name" value="RhgB_N"/>
</dbReference>
<dbReference type="PANTHER" id="PTHR36574">
    <property type="entry name" value="RHAMNOGALACTURONATE LYASE-RELATED"/>
    <property type="match status" value="1"/>
</dbReference>
<dbReference type="CDD" id="cd10317">
    <property type="entry name" value="RGL4_C"/>
    <property type="match status" value="1"/>
</dbReference>
<dbReference type="SUPFAM" id="SSF49785">
    <property type="entry name" value="Galactose-binding domain-like"/>
    <property type="match status" value="1"/>
</dbReference>
<keyword evidence="6" id="KW-0456">Lyase</keyword>
<protein>
    <submittedName>
        <fullName evidence="6">Polysaccharide lyase</fullName>
    </submittedName>
</protein>
<dbReference type="Pfam" id="PF09284">
    <property type="entry name" value="RhgB_N"/>
    <property type="match status" value="1"/>
</dbReference>
<dbReference type="Gene3D" id="2.70.98.10">
    <property type="match status" value="1"/>
</dbReference>
<dbReference type="FunFam" id="2.60.120.260:FF:000102">
    <property type="entry name" value="Rhamnogalacturonate lyase A"/>
    <property type="match status" value="1"/>
</dbReference>
<dbReference type="SUPFAM" id="SSF74650">
    <property type="entry name" value="Galactose mutarotase-like"/>
    <property type="match status" value="1"/>
</dbReference>
<dbReference type="InterPro" id="IPR016590">
    <property type="entry name" value="Rhamnogalacturonase_B"/>
</dbReference>
<evidence type="ECO:0000259" key="4">
    <source>
        <dbReference type="Pfam" id="PF14683"/>
    </source>
</evidence>
<dbReference type="CDD" id="cd10316">
    <property type="entry name" value="RGL4_M"/>
    <property type="match status" value="1"/>
</dbReference>
<dbReference type="InterPro" id="IPR011013">
    <property type="entry name" value="Gal_mutarotase_sf_dom"/>
</dbReference>
<dbReference type="InterPro" id="IPR008979">
    <property type="entry name" value="Galactose-bd-like_sf"/>
</dbReference>
<dbReference type="InterPro" id="IPR029411">
    <property type="entry name" value="RG-lyase_III"/>
</dbReference>
<dbReference type="OrthoDB" id="114708at2759"/>
<evidence type="ECO:0000313" key="6">
    <source>
        <dbReference type="EMBL" id="POM68843.1"/>
    </source>
</evidence>
<dbReference type="GO" id="GO:0016837">
    <property type="term" value="F:carbon-oxygen lyase activity, acting on polysaccharides"/>
    <property type="evidence" value="ECO:0007669"/>
    <property type="project" value="InterPro"/>
</dbReference>
<dbReference type="InterPro" id="IPR014718">
    <property type="entry name" value="GH-type_carb-bd"/>
</dbReference>
<comment type="caution">
    <text evidence="6">The sequence shown here is derived from an EMBL/GenBank/DDBJ whole genome shotgun (WGS) entry which is preliminary data.</text>
</comment>
<name>A0A2P4XTG3_9STRA</name>
<dbReference type="GO" id="GO:0045490">
    <property type="term" value="P:pectin catabolic process"/>
    <property type="evidence" value="ECO:0007669"/>
    <property type="project" value="TreeGrafter"/>
</dbReference>
<dbReference type="GO" id="GO:0030246">
    <property type="term" value="F:carbohydrate binding"/>
    <property type="evidence" value="ECO:0007669"/>
    <property type="project" value="InterPro"/>
</dbReference>
<dbReference type="PANTHER" id="PTHR36574:SF1">
    <property type="entry name" value="RHAMNOGALACTURONATE LYASE-RELATED"/>
    <property type="match status" value="1"/>
</dbReference>
<feature type="signal peptide" evidence="2">
    <location>
        <begin position="1"/>
        <end position="23"/>
    </location>
</feature>
<reference evidence="6 7" key="1">
    <citation type="journal article" date="2017" name="Genome Biol. Evol.">
        <title>Phytophthora megakarya and P. palmivora, closely related causal agents of cacao black pod rot, underwent increases in genome sizes and gene numbers by different mechanisms.</title>
        <authorList>
            <person name="Ali S.S."/>
            <person name="Shao J."/>
            <person name="Lary D.J."/>
            <person name="Kronmiller B."/>
            <person name="Shen D."/>
            <person name="Strem M.D."/>
            <person name="Amoako-Attah I."/>
            <person name="Akrofi A.Y."/>
            <person name="Begoude B.A."/>
            <person name="Ten Hoopen G.M."/>
            <person name="Coulibaly K."/>
            <person name="Kebe B.I."/>
            <person name="Melnick R.L."/>
            <person name="Guiltinan M.J."/>
            <person name="Tyler B.M."/>
            <person name="Meinhardt L.W."/>
            <person name="Bailey B.A."/>
        </authorList>
    </citation>
    <scope>NUCLEOTIDE SEQUENCE [LARGE SCALE GENOMIC DNA]</scope>
    <source>
        <strain evidence="7">sbr112.9</strain>
    </source>
</reference>
<feature type="region of interest" description="Disordered" evidence="1">
    <location>
        <begin position="371"/>
        <end position="401"/>
    </location>
</feature>
<evidence type="ECO:0000256" key="2">
    <source>
        <dbReference type="SAM" id="SignalP"/>
    </source>
</evidence>
<dbReference type="Pfam" id="PF14683">
    <property type="entry name" value="CBM-like"/>
    <property type="match status" value="1"/>
</dbReference>
<evidence type="ECO:0000259" key="5">
    <source>
        <dbReference type="Pfam" id="PF14686"/>
    </source>
</evidence>
<dbReference type="Gene3D" id="2.60.40.1120">
    <property type="entry name" value="Carboxypeptidase-like, regulatory domain"/>
    <property type="match status" value="1"/>
</dbReference>
<dbReference type="Proteomes" id="UP000237271">
    <property type="component" value="Unassembled WGS sequence"/>
</dbReference>
<accession>A0A2P4XTG3</accession>
<proteinExistence type="predicted"/>
<feature type="chain" id="PRO_5015195206" evidence="2">
    <location>
        <begin position="24"/>
        <end position="582"/>
    </location>
</feature>
<dbReference type="InterPro" id="IPR029413">
    <property type="entry name" value="RG-lyase_II"/>
</dbReference>
<keyword evidence="2" id="KW-0732">Signal</keyword>
<dbReference type="CDD" id="cd10320">
    <property type="entry name" value="RGL4_N"/>
    <property type="match status" value="1"/>
</dbReference>
<dbReference type="EMBL" id="NCKW01008021">
    <property type="protein sequence ID" value="POM68843.1"/>
    <property type="molecule type" value="Genomic_DNA"/>
</dbReference>